<dbReference type="Proteomes" id="UP000316208">
    <property type="component" value="Unassembled WGS sequence"/>
</dbReference>
<keyword evidence="2" id="KW-1185">Reference proteome</keyword>
<accession>A0ABY3AQ45</accession>
<evidence type="ECO:0000313" key="2">
    <source>
        <dbReference type="Proteomes" id="UP000316208"/>
    </source>
</evidence>
<reference evidence="1 2" key="1">
    <citation type="submission" date="2018-03" db="EMBL/GenBank/DDBJ databases">
        <title>Aerobic endospore-forming bacteria genome sequencing and assembly.</title>
        <authorList>
            <person name="Cavalcante D.A."/>
            <person name="Driks A."/>
            <person name="Putonti C."/>
            <person name="De-Souza M.T."/>
        </authorList>
    </citation>
    <scope>NUCLEOTIDE SEQUENCE [LARGE SCALE GENOMIC DNA]</scope>
    <source>
        <strain evidence="1 2">SDF0028</strain>
    </source>
</reference>
<dbReference type="EMBL" id="SADY01000003">
    <property type="protein sequence ID" value="TQR44914.1"/>
    <property type="molecule type" value="Genomic_DNA"/>
</dbReference>
<gene>
    <name evidence="1" type="ORF">C7Y44_11365</name>
</gene>
<sequence>MPYEAKTNWKYDDTVTEKDLNRIEQGLKDAHVAEYKDITLKPGVQIVDVPEDTPFRMGEIRGRTLINLLGGSKRFSNVVGVSVSYDDKGITTTGSGSTKTEHYTDSEVRFTIPDVNGYYLATAEVTATKGKGLIRIYGTGNGLDVRGGATIEGISYAPFKAPSVAEVIIRLQIVNDAEEVIFVQNGEKVTFTKVRLYQITESEYTAIKSMTAEQVAKLYPYVDNMTNVTNPYAIATSGNLLPPFTEWVLSPTDSIVSSYKLDKVATNQYDATISPKIRVVRGQTYTLSSIRNGRMVLGEYKEDGTVLRYLIAEEKDNNGYFSKTVTISSDTDYVIVQLSNMANSGSFSFKNPMLTLTAEPQPFTPMNRSMWAAECQLAANPVDGTNEDVLYVGDDGLPYVLKKWEKVTLDGSLSWAAMGDYPGGMTVYVKNLPSTLRDTGFVTKYDGSVLERVLQHAPITKNDQQVVTDATDYFPNSILIAVSSKDSGWGDKYTPTTDEIKAYFLGWKMFKFGDASNAPYNGEGEKDWAYRQVDGSLGGGGNKSVPTTMAPINSQWQPYRLQYLKSKPTIEPTRNYETGLTLSKGWNMIEVGSGIVIREKANAAIGVSGEGNINNPYLPATMLKYKTFVTSATVCKNGTVDKTWIPKGDNVLQSNAGYYDPTAVYHVTYTMLDPTLSAPISGNIATNLRGTVTDMVSWASDAERRLSVVEKQKADKDLSKPVYIKPTLLNGWNRINDRSHYFKQGNRVFVYIAIWGGTKSKGTTLMKLPYKPSAPSDVDIPASTFDSESECIPLVLLFKKDGTLYIGASNQEVSKVYLTAYFSYETND</sequence>
<organism evidence="1 2">
    <name type="scientific">Paenibacillus popilliae</name>
    <name type="common">Bacillus popilliae</name>
    <dbReference type="NCBI Taxonomy" id="78057"/>
    <lineage>
        <taxon>Bacteria</taxon>
        <taxon>Bacillati</taxon>
        <taxon>Bacillota</taxon>
        <taxon>Bacilli</taxon>
        <taxon>Bacillales</taxon>
        <taxon>Paenibacillaceae</taxon>
        <taxon>Paenibacillus</taxon>
    </lineage>
</organism>
<evidence type="ECO:0000313" key="1">
    <source>
        <dbReference type="EMBL" id="TQR44914.1"/>
    </source>
</evidence>
<protein>
    <submittedName>
        <fullName evidence="1">Uncharacterized protein</fullName>
    </submittedName>
</protein>
<comment type="caution">
    <text evidence="1">The sequence shown here is derived from an EMBL/GenBank/DDBJ whole genome shotgun (WGS) entry which is preliminary data.</text>
</comment>
<name>A0ABY3AQ45_PAEPP</name>
<proteinExistence type="predicted"/>
<dbReference type="RefSeq" id="WP_142544008.1">
    <property type="nucleotide sequence ID" value="NZ_SADY01000003.1"/>
</dbReference>